<evidence type="ECO:0000256" key="8">
    <source>
        <dbReference type="ARBA" id="ARBA00023157"/>
    </source>
</evidence>
<dbReference type="SMART" id="SM00204">
    <property type="entry name" value="TGFB"/>
    <property type="match status" value="1"/>
</dbReference>
<dbReference type="SUPFAM" id="SSF57501">
    <property type="entry name" value="Cystine-knot cytokines"/>
    <property type="match status" value="1"/>
</dbReference>
<dbReference type="Gene3D" id="2.10.90.10">
    <property type="entry name" value="Cystine-knot cytokines"/>
    <property type="match status" value="1"/>
</dbReference>
<dbReference type="GO" id="GO:0051240">
    <property type="term" value="P:positive regulation of multicellular organismal process"/>
    <property type="evidence" value="ECO:0007669"/>
    <property type="project" value="UniProtKB-ARBA"/>
</dbReference>
<comment type="similarity">
    <text evidence="2 10">Belongs to the TGF-beta family.</text>
</comment>
<dbReference type="Pfam" id="PF00688">
    <property type="entry name" value="TGFb_propeptide"/>
    <property type="match status" value="1"/>
</dbReference>
<dbReference type="PANTHER" id="PTHR11848">
    <property type="entry name" value="TGF-BETA FAMILY"/>
    <property type="match status" value="1"/>
</dbReference>
<reference evidence="14 15" key="1">
    <citation type="submission" date="2024-03" db="EMBL/GenBank/DDBJ databases">
        <title>The genome assembly and annotation of the cricket Gryllus longicercus Weissman &amp; Gray.</title>
        <authorList>
            <person name="Szrajer S."/>
            <person name="Gray D."/>
            <person name="Ylla G."/>
        </authorList>
    </citation>
    <scope>NUCLEOTIDE SEQUENCE [LARGE SCALE GENOMIC DNA]</scope>
    <source>
        <strain evidence="14">DAG 2021-001</strain>
        <tissue evidence="14">Whole body minus gut</tissue>
    </source>
</reference>
<dbReference type="PROSITE" id="PS00250">
    <property type="entry name" value="TGF_BETA_1"/>
    <property type="match status" value="1"/>
</dbReference>
<gene>
    <name evidence="14" type="ORF">R5R35_013909</name>
</gene>
<proteinExistence type="inferred from homology"/>
<dbReference type="PROSITE" id="PS51362">
    <property type="entry name" value="TGF_BETA_2"/>
    <property type="match status" value="1"/>
</dbReference>
<dbReference type="Proteomes" id="UP001378592">
    <property type="component" value="Unassembled WGS sequence"/>
</dbReference>
<feature type="compositionally biased region" description="Low complexity" evidence="11">
    <location>
        <begin position="252"/>
        <end position="270"/>
    </location>
</feature>
<feature type="compositionally biased region" description="Basic residues" evidence="11">
    <location>
        <begin position="327"/>
        <end position="341"/>
    </location>
</feature>
<dbReference type="GO" id="GO:0008083">
    <property type="term" value="F:growth factor activity"/>
    <property type="evidence" value="ECO:0007669"/>
    <property type="project" value="UniProtKB-KW"/>
</dbReference>
<protein>
    <recommendedName>
        <fullName evidence="13">TGF-beta family profile domain-containing protein</fullName>
    </recommendedName>
</protein>
<dbReference type="GO" id="GO:0005125">
    <property type="term" value="F:cytokine activity"/>
    <property type="evidence" value="ECO:0007669"/>
    <property type="project" value="TreeGrafter"/>
</dbReference>
<dbReference type="GO" id="GO:0051094">
    <property type="term" value="P:positive regulation of developmental process"/>
    <property type="evidence" value="ECO:0007669"/>
    <property type="project" value="UniProtKB-ARBA"/>
</dbReference>
<comment type="caution">
    <text evidence="14">The sequence shown here is derived from an EMBL/GenBank/DDBJ whole genome shotgun (WGS) entry which is preliminary data.</text>
</comment>
<keyword evidence="8" id="KW-1015">Disulfide bond</keyword>
<feature type="signal peptide" evidence="12">
    <location>
        <begin position="1"/>
        <end position="25"/>
    </location>
</feature>
<feature type="chain" id="PRO_5042872254" description="TGF-beta family profile domain-containing protein" evidence="12">
    <location>
        <begin position="26"/>
        <end position="446"/>
    </location>
</feature>
<dbReference type="InterPro" id="IPR015615">
    <property type="entry name" value="TGF-beta-rel"/>
</dbReference>
<evidence type="ECO:0000256" key="2">
    <source>
        <dbReference type="ARBA" id="ARBA00006656"/>
    </source>
</evidence>
<evidence type="ECO:0000256" key="11">
    <source>
        <dbReference type="SAM" id="MobiDB-lite"/>
    </source>
</evidence>
<feature type="domain" description="TGF-beta family profile" evidence="13">
    <location>
        <begin position="327"/>
        <end position="446"/>
    </location>
</feature>
<organism evidence="14 15">
    <name type="scientific">Gryllus longicercus</name>
    <dbReference type="NCBI Taxonomy" id="2509291"/>
    <lineage>
        <taxon>Eukaryota</taxon>
        <taxon>Metazoa</taxon>
        <taxon>Ecdysozoa</taxon>
        <taxon>Arthropoda</taxon>
        <taxon>Hexapoda</taxon>
        <taxon>Insecta</taxon>
        <taxon>Pterygota</taxon>
        <taxon>Neoptera</taxon>
        <taxon>Polyneoptera</taxon>
        <taxon>Orthoptera</taxon>
        <taxon>Ensifera</taxon>
        <taxon>Gryllidea</taxon>
        <taxon>Grylloidea</taxon>
        <taxon>Gryllidae</taxon>
        <taxon>Gryllinae</taxon>
        <taxon>Gryllus</taxon>
    </lineage>
</organism>
<sequence>MLGLPALLSVLATLVLVLSASCAAARDPLPQLGAAYGPARASADAAAHAHAHAHSATPPTAAAAAAEIREVEANLLALFGLKRRPRPNRSKVVVPEAMMELYRRQAGHPDAPALSLPGKLTRSANTVRSFTHVESNVDATFSGQHRFRLAFDIGSIPQSEKLEAAELQLSRRSAGAGAGPGQRVLVHDVVRPGSRKRGTEPILRLLDSRLVPAAGNASVALDVLPAVLRWRESPRRNHGLLVEVLLEQPEGPGAEAGSEAGAGAGAQARARAPDVLKEAAEAAPRPAPHVRLRRDVDEHVDAWLPKQPVLIAYTDDGKAPSLAGAGRSRRAAPGKKHHKPGKRENCRRYPLYVDFADVGWNDWIVAPPGYDAFYCHGECPFPLSDHLNSTNHAIVQTLMHSVKPSVPQACCVPTHLTSISMLYLDETDKVVLKNYQEMAVLGCGCR</sequence>
<keyword evidence="7 10" id="KW-0339">Growth factor</keyword>
<dbReference type="PANTHER" id="PTHR11848:SF263">
    <property type="entry name" value="PROTEIN DECAPENTAPLEGIC"/>
    <property type="match status" value="1"/>
</dbReference>
<dbReference type="CDD" id="cd13760">
    <property type="entry name" value="TGF_beta_BMP2_like"/>
    <property type="match status" value="1"/>
</dbReference>
<feature type="region of interest" description="Disordered" evidence="11">
    <location>
        <begin position="321"/>
        <end position="343"/>
    </location>
</feature>
<dbReference type="GO" id="GO:0030154">
    <property type="term" value="P:cell differentiation"/>
    <property type="evidence" value="ECO:0007669"/>
    <property type="project" value="UniProtKB-KW"/>
</dbReference>
<dbReference type="FunFam" id="2.10.90.10:FF:000103">
    <property type="entry name" value="Bone morphogenetic protein 16"/>
    <property type="match status" value="1"/>
</dbReference>
<keyword evidence="6" id="KW-0221">Differentiation</keyword>
<evidence type="ECO:0000256" key="9">
    <source>
        <dbReference type="ARBA" id="ARBA00023180"/>
    </source>
</evidence>
<keyword evidence="4" id="KW-0964">Secreted</keyword>
<dbReference type="InterPro" id="IPR001111">
    <property type="entry name" value="TGF-b_propeptide"/>
</dbReference>
<dbReference type="GO" id="GO:0005615">
    <property type="term" value="C:extracellular space"/>
    <property type="evidence" value="ECO:0007669"/>
    <property type="project" value="TreeGrafter"/>
</dbReference>
<evidence type="ECO:0000256" key="3">
    <source>
        <dbReference type="ARBA" id="ARBA00022473"/>
    </source>
</evidence>
<evidence type="ECO:0000256" key="4">
    <source>
        <dbReference type="ARBA" id="ARBA00022525"/>
    </source>
</evidence>
<dbReference type="AlphaFoldDB" id="A0AAN9VPR2"/>
<feature type="region of interest" description="Disordered" evidence="11">
    <location>
        <begin position="252"/>
        <end position="286"/>
    </location>
</feature>
<evidence type="ECO:0000313" key="15">
    <source>
        <dbReference type="Proteomes" id="UP001378592"/>
    </source>
</evidence>
<name>A0AAN9VPR2_9ORTH</name>
<feature type="compositionally biased region" description="Basic and acidic residues" evidence="11">
    <location>
        <begin position="271"/>
        <end position="280"/>
    </location>
</feature>
<evidence type="ECO:0000259" key="13">
    <source>
        <dbReference type="PROSITE" id="PS51362"/>
    </source>
</evidence>
<accession>A0AAN9VPR2</accession>
<keyword evidence="5 12" id="KW-0732">Signal</keyword>
<evidence type="ECO:0000256" key="7">
    <source>
        <dbReference type="ARBA" id="ARBA00023030"/>
    </source>
</evidence>
<dbReference type="InterPro" id="IPR029034">
    <property type="entry name" value="Cystine-knot_cytokine"/>
</dbReference>
<evidence type="ECO:0000256" key="5">
    <source>
        <dbReference type="ARBA" id="ARBA00022729"/>
    </source>
</evidence>
<evidence type="ECO:0000313" key="14">
    <source>
        <dbReference type="EMBL" id="KAK7868990.1"/>
    </source>
</evidence>
<evidence type="ECO:0000256" key="1">
    <source>
        <dbReference type="ARBA" id="ARBA00004613"/>
    </source>
</evidence>
<dbReference type="Pfam" id="PF00019">
    <property type="entry name" value="TGF_beta"/>
    <property type="match status" value="1"/>
</dbReference>
<dbReference type="InterPro" id="IPR017948">
    <property type="entry name" value="TGFb_CS"/>
</dbReference>
<keyword evidence="3" id="KW-0217">Developmental protein</keyword>
<keyword evidence="9" id="KW-0325">Glycoprotein</keyword>
<dbReference type="Gene3D" id="2.60.120.970">
    <property type="match status" value="1"/>
</dbReference>
<evidence type="ECO:0000256" key="12">
    <source>
        <dbReference type="SAM" id="SignalP"/>
    </source>
</evidence>
<dbReference type="InterPro" id="IPR001839">
    <property type="entry name" value="TGF-b_C"/>
</dbReference>
<comment type="subcellular location">
    <subcellularLocation>
        <location evidence="1">Secreted</location>
    </subcellularLocation>
</comment>
<keyword evidence="15" id="KW-1185">Reference proteome</keyword>
<evidence type="ECO:0000256" key="10">
    <source>
        <dbReference type="RuleBase" id="RU000354"/>
    </source>
</evidence>
<evidence type="ECO:0000256" key="6">
    <source>
        <dbReference type="ARBA" id="ARBA00022782"/>
    </source>
</evidence>
<dbReference type="EMBL" id="JAZDUA010000083">
    <property type="protein sequence ID" value="KAK7868990.1"/>
    <property type="molecule type" value="Genomic_DNA"/>
</dbReference>